<evidence type="ECO:0000256" key="1">
    <source>
        <dbReference type="SAM" id="MobiDB-lite"/>
    </source>
</evidence>
<accession>A0ABT9QC27</accession>
<proteinExistence type="predicted"/>
<evidence type="ECO:0000313" key="3">
    <source>
        <dbReference type="Proteomes" id="UP001225356"/>
    </source>
</evidence>
<comment type="caution">
    <text evidence="2">The sequence shown here is derived from an EMBL/GenBank/DDBJ whole genome shotgun (WGS) entry which is preliminary data.</text>
</comment>
<dbReference type="RefSeq" id="WP_307557872.1">
    <property type="nucleotide sequence ID" value="NZ_JAUSQU010000001.1"/>
</dbReference>
<organism evidence="2 3">
    <name type="scientific">Streptosporangium lutulentum</name>
    <dbReference type="NCBI Taxonomy" id="1461250"/>
    <lineage>
        <taxon>Bacteria</taxon>
        <taxon>Bacillati</taxon>
        <taxon>Actinomycetota</taxon>
        <taxon>Actinomycetes</taxon>
        <taxon>Streptosporangiales</taxon>
        <taxon>Streptosporangiaceae</taxon>
        <taxon>Streptosporangium</taxon>
    </lineage>
</organism>
<keyword evidence="3" id="KW-1185">Reference proteome</keyword>
<sequence>MDEAEAVVRPAPFTGRGPVRVAERKNRSGWPATEQGSQAAITTALLGAVEPAAATTTAFASLVLNKWWRQFGGCRNRGT</sequence>
<protein>
    <submittedName>
        <fullName evidence="2">Uncharacterized protein</fullName>
    </submittedName>
</protein>
<name>A0ABT9QC27_9ACTN</name>
<feature type="region of interest" description="Disordered" evidence="1">
    <location>
        <begin position="1"/>
        <end position="36"/>
    </location>
</feature>
<reference evidence="2 3" key="1">
    <citation type="submission" date="2023-07" db="EMBL/GenBank/DDBJ databases">
        <title>Sequencing the genomes of 1000 actinobacteria strains.</title>
        <authorList>
            <person name="Klenk H.-P."/>
        </authorList>
    </citation>
    <scope>NUCLEOTIDE SEQUENCE [LARGE SCALE GENOMIC DNA]</scope>
    <source>
        <strain evidence="2 3">DSM 46740</strain>
    </source>
</reference>
<dbReference type="Proteomes" id="UP001225356">
    <property type="component" value="Unassembled WGS sequence"/>
</dbReference>
<evidence type="ECO:0000313" key="2">
    <source>
        <dbReference type="EMBL" id="MDP9843604.1"/>
    </source>
</evidence>
<gene>
    <name evidence="2" type="ORF">J2853_002815</name>
</gene>
<dbReference type="EMBL" id="JAUSQU010000001">
    <property type="protein sequence ID" value="MDP9843604.1"/>
    <property type="molecule type" value="Genomic_DNA"/>
</dbReference>